<dbReference type="Proteomes" id="UP000245946">
    <property type="component" value="Unassembled WGS sequence"/>
</dbReference>
<dbReference type="EMBL" id="KZ819312">
    <property type="protein sequence ID" value="PWN94513.1"/>
    <property type="molecule type" value="Genomic_DNA"/>
</dbReference>
<dbReference type="InterPro" id="IPR002347">
    <property type="entry name" value="SDR_fam"/>
</dbReference>
<evidence type="ECO:0000256" key="2">
    <source>
        <dbReference type="ARBA" id="ARBA00022857"/>
    </source>
</evidence>
<protein>
    <submittedName>
        <fullName evidence="4">NAD(P)-binding protein</fullName>
    </submittedName>
</protein>
<dbReference type="AlphaFoldDB" id="A0A316Z2V1"/>
<proteinExistence type="inferred from homology"/>
<accession>A0A316Z2V1</accession>
<evidence type="ECO:0000313" key="4">
    <source>
        <dbReference type="EMBL" id="PWN94513.1"/>
    </source>
</evidence>
<dbReference type="PANTHER" id="PTHR24320:SF282">
    <property type="entry name" value="WW DOMAIN-CONTAINING OXIDOREDUCTASE"/>
    <property type="match status" value="1"/>
</dbReference>
<dbReference type="RefSeq" id="XP_025594792.1">
    <property type="nucleotide sequence ID" value="XM_025740423.1"/>
</dbReference>
<dbReference type="GeneID" id="37267969"/>
<sequence>MAIDLPDLTGQVALVTGGNSGIGDICVRQMAQAGARVFLLARSADKAQAAIASLRATDVAAAGRVEHIQCDLASLASVKKAAEDIIAKTDRLDVCLNNAGVMAMPYVFTEDGLEMQIGTNVVGHYLLTLLLLPLLVKTSLLPEHAERSVRIVHVSSMGHKSPLSTTDWSSLEKVNQRGGRLESTATWYRYGTSKTGNIQLANRFSALLKSLGAERVYNLSLHPGVIKTNLTQGPIQSYGAIAGRAIGFMTRFLTTAEDGARTSLYAATSAEVDAKKLDAAYLVPTAKLAQSTAYSRDAQKGDEMMAFCAAFVKEKVGVDAEAIKAEVKQILAAK</sequence>
<dbReference type="SUPFAM" id="SSF51735">
    <property type="entry name" value="NAD(P)-binding Rossmann-fold domains"/>
    <property type="match status" value="1"/>
</dbReference>
<name>A0A316Z2V1_9BASI</name>
<evidence type="ECO:0000256" key="3">
    <source>
        <dbReference type="ARBA" id="ARBA00023002"/>
    </source>
</evidence>
<keyword evidence="3" id="KW-0560">Oxidoreductase</keyword>
<dbReference type="PANTHER" id="PTHR24320">
    <property type="entry name" value="RETINOL DEHYDROGENASE"/>
    <property type="match status" value="1"/>
</dbReference>
<dbReference type="PRINTS" id="PR00081">
    <property type="entry name" value="GDHRDH"/>
</dbReference>
<keyword evidence="2" id="KW-0521">NADP</keyword>
<reference evidence="4 5" key="1">
    <citation type="journal article" date="2018" name="Mol. Biol. Evol.">
        <title>Broad Genomic Sampling Reveals a Smut Pathogenic Ancestry of the Fungal Clade Ustilaginomycotina.</title>
        <authorList>
            <person name="Kijpornyongpan T."/>
            <person name="Mondo S.J."/>
            <person name="Barry K."/>
            <person name="Sandor L."/>
            <person name="Lee J."/>
            <person name="Lipzen A."/>
            <person name="Pangilinan J."/>
            <person name="LaButti K."/>
            <person name="Hainaut M."/>
            <person name="Henrissat B."/>
            <person name="Grigoriev I.V."/>
            <person name="Spatafora J.W."/>
            <person name="Aime M.C."/>
        </authorList>
    </citation>
    <scope>NUCLEOTIDE SEQUENCE [LARGE SCALE GENOMIC DNA]</scope>
    <source>
        <strain evidence="4 5">MCA 4186</strain>
    </source>
</reference>
<dbReference type="STRING" id="58919.A0A316Z2V1"/>
<keyword evidence="5" id="KW-1185">Reference proteome</keyword>
<dbReference type="Gene3D" id="3.40.50.720">
    <property type="entry name" value="NAD(P)-binding Rossmann-like Domain"/>
    <property type="match status" value="1"/>
</dbReference>
<evidence type="ECO:0000256" key="1">
    <source>
        <dbReference type="ARBA" id="ARBA00006484"/>
    </source>
</evidence>
<dbReference type="Pfam" id="PF00106">
    <property type="entry name" value="adh_short"/>
    <property type="match status" value="1"/>
</dbReference>
<dbReference type="InterPro" id="IPR036291">
    <property type="entry name" value="NAD(P)-bd_dom_sf"/>
</dbReference>
<evidence type="ECO:0000313" key="5">
    <source>
        <dbReference type="Proteomes" id="UP000245946"/>
    </source>
</evidence>
<organism evidence="4 5">
    <name type="scientific">Tilletiopsis washingtonensis</name>
    <dbReference type="NCBI Taxonomy" id="58919"/>
    <lineage>
        <taxon>Eukaryota</taxon>
        <taxon>Fungi</taxon>
        <taxon>Dikarya</taxon>
        <taxon>Basidiomycota</taxon>
        <taxon>Ustilaginomycotina</taxon>
        <taxon>Exobasidiomycetes</taxon>
        <taxon>Entylomatales</taxon>
        <taxon>Entylomatales incertae sedis</taxon>
        <taxon>Tilletiopsis</taxon>
    </lineage>
</organism>
<dbReference type="OrthoDB" id="191139at2759"/>
<comment type="similarity">
    <text evidence="1">Belongs to the short-chain dehydrogenases/reductases (SDR) family.</text>
</comment>
<dbReference type="GO" id="GO:0016491">
    <property type="term" value="F:oxidoreductase activity"/>
    <property type="evidence" value="ECO:0007669"/>
    <property type="project" value="UniProtKB-KW"/>
</dbReference>
<gene>
    <name evidence="4" type="ORF">FA09DRAFT_302973</name>
</gene>